<sequence>LAKYLSHQDQHPNNFGLGKEFTFQINSIATNDPMAKSQAKKGPVPKDPELDLLQIEGSCGTNRFNLTLEDSSRNVVLVTGKAERHWLANFLNVLLLSALSASITVLVLPPCLETMRKIYKPLTGVKVMPFYLSTLNLNSSRMLTFMGFDDTVIMPLYLQGAMTILGTKGADRFKYDGKLLVIIMSKEPLNPAQECSYKMRIEMLDSYLTNQKSVDVSSDFKPGHLVIVNLRDPLTNSSLVIALFEIIVGLFVEQRMETGKVLHPCSARFRDLMTSLSRQQQHFGIQMIILTQEPTVVLDAILDLFYTASILQARSNISDQGESEGDWSRTIPRLGLGEAVVVAPTALSITSITRLSEPLATGFFIICTLKRLTFNGRALM</sequence>
<evidence type="ECO:0000313" key="3">
    <source>
        <dbReference type="Proteomes" id="UP000239156"/>
    </source>
</evidence>
<evidence type="ECO:0000313" key="2">
    <source>
        <dbReference type="EMBL" id="POV95361.1"/>
    </source>
</evidence>
<keyword evidence="1" id="KW-1133">Transmembrane helix</keyword>
<evidence type="ECO:0000256" key="1">
    <source>
        <dbReference type="SAM" id="Phobius"/>
    </source>
</evidence>
<dbReference type="Proteomes" id="UP000239156">
    <property type="component" value="Unassembled WGS sequence"/>
</dbReference>
<gene>
    <name evidence="2" type="ORF">PSTT_16287</name>
</gene>
<dbReference type="VEuPathDB" id="FungiDB:PSTT_16287"/>
<feature type="non-terminal residue" evidence="2">
    <location>
        <position position="1"/>
    </location>
</feature>
<accession>A0A2S4UDR7</accession>
<dbReference type="EMBL" id="PKSL01000348">
    <property type="protein sequence ID" value="POV95361.1"/>
    <property type="molecule type" value="Genomic_DNA"/>
</dbReference>
<protein>
    <submittedName>
        <fullName evidence="2">Uncharacterized protein</fullName>
    </submittedName>
</protein>
<feature type="transmembrane region" description="Helical" evidence="1">
    <location>
        <begin position="86"/>
        <end position="108"/>
    </location>
</feature>
<reference evidence="2" key="1">
    <citation type="submission" date="2017-12" db="EMBL/GenBank/DDBJ databases">
        <title>Gene loss provides genomic basis for host adaptation in cereal stripe rust fungi.</title>
        <authorList>
            <person name="Xia C."/>
        </authorList>
    </citation>
    <scope>NUCLEOTIDE SEQUENCE [LARGE SCALE GENOMIC DNA]</scope>
    <source>
        <strain evidence="2">93-210</strain>
    </source>
</reference>
<keyword evidence="1" id="KW-0812">Transmembrane</keyword>
<comment type="caution">
    <text evidence="2">The sequence shown here is derived from an EMBL/GenBank/DDBJ whole genome shotgun (WGS) entry which is preliminary data.</text>
</comment>
<dbReference type="AlphaFoldDB" id="A0A2S4UDR7"/>
<dbReference type="VEuPathDB" id="FungiDB:PSHT_10761"/>
<keyword evidence="3" id="KW-1185">Reference proteome</keyword>
<organism evidence="2 3">
    <name type="scientific">Puccinia striiformis</name>
    <dbReference type="NCBI Taxonomy" id="27350"/>
    <lineage>
        <taxon>Eukaryota</taxon>
        <taxon>Fungi</taxon>
        <taxon>Dikarya</taxon>
        <taxon>Basidiomycota</taxon>
        <taxon>Pucciniomycotina</taxon>
        <taxon>Pucciniomycetes</taxon>
        <taxon>Pucciniales</taxon>
        <taxon>Pucciniaceae</taxon>
        <taxon>Puccinia</taxon>
    </lineage>
</organism>
<keyword evidence="1" id="KW-0472">Membrane</keyword>
<proteinExistence type="predicted"/>
<dbReference type="VEuPathDB" id="FungiDB:PSHT_14501"/>
<name>A0A2S4UDR7_9BASI</name>